<dbReference type="RefSeq" id="WP_344024989.1">
    <property type="nucleotide sequence ID" value="NZ_BAAAJK010000025.1"/>
</dbReference>
<feature type="compositionally biased region" description="Low complexity" evidence="1">
    <location>
        <begin position="1"/>
        <end position="14"/>
    </location>
</feature>
<feature type="compositionally biased region" description="Gly residues" evidence="1">
    <location>
        <begin position="453"/>
        <end position="462"/>
    </location>
</feature>
<dbReference type="Proteomes" id="UP001501414">
    <property type="component" value="Unassembled WGS sequence"/>
</dbReference>
<dbReference type="EMBL" id="BAAAJK010000025">
    <property type="protein sequence ID" value="GAA1393975.1"/>
    <property type="molecule type" value="Genomic_DNA"/>
</dbReference>
<organism evidence="2 3">
    <name type="scientific">Pseudonocardia kongjuensis</name>
    <dbReference type="NCBI Taxonomy" id="102227"/>
    <lineage>
        <taxon>Bacteria</taxon>
        <taxon>Bacillati</taxon>
        <taxon>Actinomycetota</taxon>
        <taxon>Actinomycetes</taxon>
        <taxon>Pseudonocardiales</taxon>
        <taxon>Pseudonocardiaceae</taxon>
        <taxon>Pseudonocardia</taxon>
    </lineage>
</organism>
<evidence type="ECO:0000256" key="1">
    <source>
        <dbReference type="SAM" id="MobiDB-lite"/>
    </source>
</evidence>
<feature type="compositionally biased region" description="Gly residues" evidence="1">
    <location>
        <begin position="36"/>
        <end position="46"/>
    </location>
</feature>
<protein>
    <recommendedName>
        <fullName evidence="4">DivIVA domain-containing protein</fullName>
    </recommendedName>
</protein>
<feature type="region of interest" description="Disordered" evidence="1">
    <location>
        <begin position="1"/>
        <end position="46"/>
    </location>
</feature>
<comment type="caution">
    <text evidence="2">The sequence shown here is derived from an EMBL/GenBank/DDBJ whole genome shotgun (WGS) entry which is preliminary data.</text>
</comment>
<evidence type="ECO:0000313" key="3">
    <source>
        <dbReference type="Proteomes" id="UP001501414"/>
    </source>
</evidence>
<feature type="compositionally biased region" description="Low complexity" evidence="1">
    <location>
        <begin position="383"/>
        <end position="394"/>
    </location>
</feature>
<gene>
    <name evidence="2" type="ORF">GCM10009613_41380</name>
</gene>
<sequence length="462" mass="48701">MTALPSPSGSASGPQRPDPAPGSSRHSHRAADAPTGSGGGEPGGAVDGAWFAVVLRGYDRAQVETRLSDLDRRIHDEIRRAEAAEQALSAARAQSRRLQQQVEAGASEQAGFGLRVERVLEAAEREAAELRGRAADEAESIVAGAREEADAVLARAREEADERRTRTEEALLGRAAELDREFTARRTALDEQEREAARREGELADRERDAAERLDRAAEEADRLLATTRADADEILSAARDEAAETLRRLGERRAGVAGDVERLAALRDEVREELSRMRTTLAAELDREPVAATLDDALFGGSEPGISDLSGAARPDGGRGTGPSFVWSSGAGTDGLPSAVRPDPAVRDRSSSATGDTSASTDTSGLPGNSDETDETVDDDTTTGTLLLGPGRRPGTEREDDAEGTTIGQIPPVSLTSIGVLPFGDLGAGRDNARTWTDGAAGGSRTHRGPTRGQGPGRRSR</sequence>
<evidence type="ECO:0008006" key="4">
    <source>
        <dbReference type="Google" id="ProtNLM"/>
    </source>
</evidence>
<keyword evidence="3" id="KW-1185">Reference proteome</keyword>
<evidence type="ECO:0000313" key="2">
    <source>
        <dbReference type="EMBL" id="GAA1393975.1"/>
    </source>
</evidence>
<feature type="compositionally biased region" description="Acidic residues" evidence="1">
    <location>
        <begin position="372"/>
        <end position="382"/>
    </location>
</feature>
<proteinExistence type="predicted"/>
<reference evidence="2 3" key="1">
    <citation type="journal article" date="2019" name="Int. J. Syst. Evol. Microbiol.">
        <title>The Global Catalogue of Microorganisms (GCM) 10K type strain sequencing project: providing services to taxonomists for standard genome sequencing and annotation.</title>
        <authorList>
            <consortium name="The Broad Institute Genomics Platform"/>
            <consortium name="The Broad Institute Genome Sequencing Center for Infectious Disease"/>
            <person name="Wu L."/>
            <person name="Ma J."/>
        </authorList>
    </citation>
    <scope>NUCLEOTIDE SEQUENCE [LARGE SCALE GENOMIC DNA]</scope>
    <source>
        <strain evidence="2 3">JCM 11896</strain>
    </source>
</reference>
<name>A0ABN1XZX2_9PSEU</name>
<feature type="region of interest" description="Disordered" evidence="1">
    <location>
        <begin position="185"/>
        <end position="216"/>
    </location>
</feature>
<feature type="compositionally biased region" description="Low complexity" evidence="1">
    <location>
        <begin position="352"/>
        <end position="366"/>
    </location>
</feature>
<feature type="region of interest" description="Disordered" evidence="1">
    <location>
        <begin position="296"/>
        <end position="462"/>
    </location>
</feature>
<accession>A0ABN1XZX2</accession>